<dbReference type="GO" id="GO:0051304">
    <property type="term" value="P:chromosome separation"/>
    <property type="evidence" value="ECO:0007669"/>
    <property type="project" value="InterPro"/>
</dbReference>
<keyword evidence="1" id="KW-0963">Cytoplasm</keyword>
<dbReference type="SUPFAM" id="SSF46785">
    <property type="entry name" value="Winged helix' DNA-binding domain"/>
    <property type="match status" value="2"/>
</dbReference>
<accession>A0A3M0A7Z1</accession>
<dbReference type="EMBL" id="REFJ01000002">
    <property type="protein sequence ID" value="RMA81193.1"/>
    <property type="molecule type" value="Genomic_DNA"/>
</dbReference>
<evidence type="ECO:0000256" key="4">
    <source>
        <dbReference type="ARBA" id="ARBA00023306"/>
    </source>
</evidence>
<dbReference type="PANTHER" id="PTHR34298">
    <property type="entry name" value="SEGREGATION AND CONDENSATION PROTEIN B"/>
    <property type="match status" value="1"/>
</dbReference>
<evidence type="ECO:0000256" key="2">
    <source>
        <dbReference type="ARBA" id="ARBA00022618"/>
    </source>
</evidence>
<dbReference type="Gene3D" id="1.10.10.10">
    <property type="entry name" value="Winged helix-like DNA-binding domain superfamily/Winged helix DNA-binding domain"/>
    <property type="match status" value="2"/>
</dbReference>
<dbReference type="NCBIfam" id="TIGR00281">
    <property type="entry name" value="SMC-Scp complex subunit ScpB"/>
    <property type="match status" value="1"/>
</dbReference>
<dbReference type="InterPro" id="IPR036388">
    <property type="entry name" value="WH-like_DNA-bd_sf"/>
</dbReference>
<dbReference type="PIRSF" id="PIRSF019345">
    <property type="entry name" value="ScpB"/>
    <property type="match status" value="1"/>
</dbReference>
<evidence type="ECO:0000256" key="1">
    <source>
        <dbReference type="ARBA" id="ARBA00022490"/>
    </source>
</evidence>
<evidence type="ECO:0000256" key="5">
    <source>
        <dbReference type="SAM" id="MobiDB-lite"/>
    </source>
</evidence>
<dbReference type="AlphaFoldDB" id="A0A3M0A7Z1"/>
<feature type="region of interest" description="Disordered" evidence="5">
    <location>
        <begin position="184"/>
        <end position="206"/>
    </location>
</feature>
<dbReference type="PANTHER" id="PTHR34298:SF2">
    <property type="entry name" value="SEGREGATION AND CONDENSATION PROTEIN B"/>
    <property type="match status" value="1"/>
</dbReference>
<dbReference type="Pfam" id="PF04079">
    <property type="entry name" value="SMC_ScpB"/>
    <property type="match status" value="1"/>
</dbReference>
<name>A0A3M0A7Z1_9GAMM</name>
<evidence type="ECO:0000256" key="3">
    <source>
        <dbReference type="ARBA" id="ARBA00022829"/>
    </source>
</evidence>
<organism evidence="6 7">
    <name type="scientific">Umboniibacter marinipuniceus</name>
    <dbReference type="NCBI Taxonomy" id="569599"/>
    <lineage>
        <taxon>Bacteria</taxon>
        <taxon>Pseudomonadati</taxon>
        <taxon>Pseudomonadota</taxon>
        <taxon>Gammaproteobacteria</taxon>
        <taxon>Cellvibrionales</taxon>
        <taxon>Cellvibrionaceae</taxon>
        <taxon>Umboniibacter</taxon>
    </lineage>
</organism>
<dbReference type="OrthoDB" id="9806226at2"/>
<keyword evidence="4" id="KW-0131">Cell cycle</keyword>
<dbReference type="GO" id="GO:0051301">
    <property type="term" value="P:cell division"/>
    <property type="evidence" value="ECO:0007669"/>
    <property type="project" value="UniProtKB-KW"/>
</dbReference>
<protein>
    <submittedName>
        <fullName evidence="6">Condensin subunit ScpB</fullName>
    </submittedName>
</protein>
<dbReference type="InterPro" id="IPR005234">
    <property type="entry name" value="ScpB_csome_segregation"/>
</dbReference>
<keyword evidence="3" id="KW-0159">Chromosome partition</keyword>
<reference evidence="6 7" key="1">
    <citation type="submission" date="2018-10" db="EMBL/GenBank/DDBJ databases">
        <title>Genomic Encyclopedia of Type Strains, Phase IV (KMG-IV): sequencing the most valuable type-strain genomes for metagenomic binning, comparative biology and taxonomic classification.</title>
        <authorList>
            <person name="Goeker M."/>
        </authorList>
    </citation>
    <scope>NUCLEOTIDE SEQUENCE [LARGE SCALE GENOMIC DNA]</scope>
    <source>
        <strain evidence="6 7">DSM 25080</strain>
    </source>
</reference>
<evidence type="ECO:0000313" key="7">
    <source>
        <dbReference type="Proteomes" id="UP000267187"/>
    </source>
</evidence>
<evidence type="ECO:0000313" key="6">
    <source>
        <dbReference type="EMBL" id="RMA81193.1"/>
    </source>
</evidence>
<dbReference type="InterPro" id="IPR036390">
    <property type="entry name" value="WH_DNA-bd_sf"/>
</dbReference>
<proteinExistence type="predicted"/>
<dbReference type="Proteomes" id="UP000267187">
    <property type="component" value="Unassembled WGS sequence"/>
</dbReference>
<keyword evidence="7" id="KW-1185">Reference proteome</keyword>
<comment type="caution">
    <text evidence="6">The sequence shown here is derived from an EMBL/GenBank/DDBJ whole genome shotgun (WGS) entry which is preliminary data.</text>
</comment>
<gene>
    <name evidence="6" type="ORF">DFR27_0994</name>
</gene>
<feature type="compositionally biased region" description="Polar residues" evidence="5">
    <location>
        <begin position="184"/>
        <end position="194"/>
    </location>
</feature>
<sequence>MDKITRANIVEALIFTSDEPVSKERMKRIFADAPPTSAELDECLAMIAERQCGGVQLQRVASGWRFAAIEQAIPYLSTQHEDRPQKYSRAMLETLALIAYKQPLTRGEIEDVRGVAVSSHIMRTLSERGWVKVVGHKEVPGRPSLYATTPAFLDYFNLRSLSELPSLDELRDLEEIGRDVFSSAESTDDYTSVTHESDDYALNEEN</sequence>
<dbReference type="RefSeq" id="WP_121876345.1">
    <property type="nucleotide sequence ID" value="NZ_REFJ01000002.1"/>
</dbReference>
<keyword evidence="2" id="KW-0132">Cell division</keyword>